<feature type="transmembrane region" description="Helical" evidence="7">
    <location>
        <begin position="101"/>
        <end position="124"/>
    </location>
</feature>
<feature type="region of interest" description="Disordered" evidence="6">
    <location>
        <begin position="477"/>
        <end position="540"/>
    </location>
</feature>
<dbReference type="GO" id="GO:0016020">
    <property type="term" value="C:membrane"/>
    <property type="evidence" value="ECO:0007669"/>
    <property type="project" value="UniProtKB-SubCell"/>
</dbReference>
<dbReference type="PANTHER" id="PTHR33048:SF19">
    <property type="entry name" value="MEMBRANE PROTEIN PTH11-LIKE, PUTATIVE (AFU_ORTHOLOGUE AFUA_1G14080)-RELATED"/>
    <property type="match status" value="1"/>
</dbReference>
<evidence type="ECO:0000256" key="2">
    <source>
        <dbReference type="ARBA" id="ARBA00022692"/>
    </source>
</evidence>
<feature type="region of interest" description="Disordered" evidence="6">
    <location>
        <begin position="348"/>
        <end position="465"/>
    </location>
</feature>
<dbReference type="OrthoDB" id="5398233at2759"/>
<feature type="transmembrane region" description="Helical" evidence="7">
    <location>
        <begin position="259"/>
        <end position="280"/>
    </location>
</feature>
<feature type="transmembrane region" description="Helical" evidence="7">
    <location>
        <begin position="190"/>
        <end position="213"/>
    </location>
</feature>
<protein>
    <recommendedName>
        <fullName evidence="8">Rhodopsin domain-containing protein</fullName>
    </recommendedName>
</protein>
<feature type="domain" description="Rhodopsin" evidence="8">
    <location>
        <begin position="42"/>
        <end position="250"/>
    </location>
</feature>
<reference evidence="9" key="1">
    <citation type="submission" date="2022-10" db="EMBL/GenBank/DDBJ databases">
        <title>Tapping the CABI collections for fungal endophytes: first genome assemblies for Collariella, Neodidymelliopsis, Ascochyta clinopodiicola, Didymella pomorum, Didymosphaeria variabile, Neocosmospora piperis and Neocucurbitaria cava.</title>
        <authorList>
            <person name="Hill R."/>
        </authorList>
    </citation>
    <scope>NUCLEOTIDE SEQUENCE</scope>
    <source>
        <strain evidence="9">IMI 356815</strain>
    </source>
</reference>
<dbReference type="Pfam" id="PF20684">
    <property type="entry name" value="Fung_rhodopsin"/>
    <property type="match status" value="1"/>
</dbReference>
<dbReference type="Proteomes" id="UP001140513">
    <property type="component" value="Unassembled WGS sequence"/>
</dbReference>
<feature type="compositionally biased region" description="Polar residues" evidence="6">
    <location>
        <begin position="415"/>
        <end position="426"/>
    </location>
</feature>
<dbReference type="PANTHER" id="PTHR33048">
    <property type="entry name" value="PTH11-LIKE INTEGRAL MEMBRANE PROTEIN (AFU_ORTHOLOGUE AFUA_5G11245)"/>
    <property type="match status" value="1"/>
</dbReference>
<dbReference type="InterPro" id="IPR049326">
    <property type="entry name" value="Rhodopsin_dom_fungi"/>
</dbReference>
<feature type="transmembrane region" description="Helical" evidence="7">
    <location>
        <begin position="145"/>
        <end position="163"/>
    </location>
</feature>
<comment type="subcellular location">
    <subcellularLocation>
        <location evidence="1">Membrane</location>
        <topology evidence="1">Multi-pass membrane protein</topology>
    </subcellularLocation>
</comment>
<accession>A0A9W8XW11</accession>
<keyword evidence="3 7" id="KW-1133">Transmembrane helix</keyword>
<evidence type="ECO:0000256" key="1">
    <source>
        <dbReference type="ARBA" id="ARBA00004141"/>
    </source>
</evidence>
<keyword evidence="4 7" id="KW-0472">Membrane</keyword>
<evidence type="ECO:0000256" key="7">
    <source>
        <dbReference type="SAM" id="Phobius"/>
    </source>
</evidence>
<feature type="compositionally biased region" description="Low complexity" evidence="6">
    <location>
        <begin position="440"/>
        <end position="449"/>
    </location>
</feature>
<evidence type="ECO:0000313" key="9">
    <source>
        <dbReference type="EMBL" id="KAJ4359472.1"/>
    </source>
</evidence>
<keyword evidence="10" id="KW-1185">Reference proteome</keyword>
<feature type="transmembrane region" description="Helical" evidence="7">
    <location>
        <begin position="60"/>
        <end position="81"/>
    </location>
</feature>
<feature type="compositionally biased region" description="Polar residues" evidence="6">
    <location>
        <begin position="493"/>
        <end position="531"/>
    </location>
</feature>
<sequence>MILPRSLYNDAPPEPRTRITNNPTLLYSWWCTIFSIVIIGFRLTGRYIRNERLFREDKIMAGSIIPLLARMALIHVVLLWGTNNANTSQLTDPLKIHHREIGAKLVIAARIFYTMFVWMAKFTVSEFLKRMTERFWKKGYESGLRGIRIFLVVTFIAVLVATLSECHPFQENWQVIPEAKPTCRQGFGHLLTMGTTDIVTDLLLVFFPIPIILKSSMSIKRKLQLVALFSMSIVLVIITAARMPLVIEKRGLQQYRTVWASSEILAATGVSNAIILGSFLRDRGVKKTKYKPGSATDSMDRRSSTRRTLQDLGSDEDLARSLGFRTNPELMDDKSSIARPAQVVDINLLNPRSPRGPPPPFSTPNWQASKKSDLSDYSGDSDLKCRDSEDPIPSPRAMGGRRVSFFDVGGLLENGPTTAPSPTDSVVAQDFAPQPRRPSRSSLAPSGRSYIPGRRTSRLSQQSEEYEMGTRLVVQTQDRGNLLPEKDELAATASPNTRASTAQSTRPLISRDTPTPITRSPTATSYTSVPSLQDAGGLLS</sequence>
<gene>
    <name evidence="9" type="ORF">N0V89_000026</name>
</gene>
<evidence type="ECO:0000313" key="10">
    <source>
        <dbReference type="Proteomes" id="UP001140513"/>
    </source>
</evidence>
<evidence type="ECO:0000259" key="8">
    <source>
        <dbReference type="Pfam" id="PF20684"/>
    </source>
</evidence>
<dbReference type="EMBL" id="JAPEUX010000001">
    <property type="protein sequence ID" value="KAJ4359472.1"/>
    <property type="molecule type" value="Genomic_DNA"/>
</dbReference>
<keyword evidence="2 7" id="KW-0812">Transmembrane</keyword>
<dbReference type="RefSeq" id="XP_056075674.1">
    <property type="nucleotide sequence ID" value="XM_056208852.1"/>
</dbReference>
<organism evidence="9 10">
    <name type="scientific">Didymosphaeria variabile</name>
    <dbReference type="NCBI Taxonomy" id="1932322"/>
    <lineage>
        <taxon>Eukaryota</taxon>
        <taxon>Fungi</taxon>
        <taxon>Dikarya</taxon>
        <taxon>Ascomycota</taxon>
        <taxon>Pezizomycotina</taxon>
        <taxon>Dothideomycetes</taxon>
        <taxon>Pleosporomycetidae</taxon>
        <taxon>Pleosporales</taxon>
        <taxon>Massarineae</taxon>
        <taxon>Didymosphaeriaceae</taxon>
        <taxon>Didymosphaeria</taxon>
    </lineage>
</organism>
<feature type="transmembrane region" description="Helical" evidence="7">
    <location>
        <begin position="225"/>
        <end position="247"/>
    </location>
</feature>
<evidence type="ECO:0000256" key="4">
    <source>
        <dbReference type="ARBA" id="ARBA00023136"/>
    </source>
</evidence>
<evidence type="ECO:0000256" key="5">
    <source>
        <dbReference type="ARBA" id="ARBA00038359"/>
    </source>
</evidence>
<dbReference type="GeneID" id="80903556"/>
<proteinExistence type="inferred from homology"/>
<feature type="transmembrane region" description="Helical" evidence="7">
    <location>
        <begin position="27"/>
        <end position="48"/>
    </location>
</feature>
<comment type="caution">
    <text evidence="9">The sequence shown here is derived from an EMBL/GenBank/DDBJ whole genome shotgun (WGS) entry which is preliminary data.</text>
</comment>
<comment type="similarity">
    <text evidence="5">Belongs to the SAT4 family.</text>
</comment>
<evidence type="ECO:0000256" key="3">
    <source>
        <dbReference type="ARBA" id="ARBA00022989"/>
    </source>
</evidence>
<name>A0A9W8XW11_9PLEO</name>
<dbReference type="AlphaFoldDB" id="A0A9W8XW11"/>
<evidence type="ECO:0000256" key="6">
    <source>
        <dbReference type="SAM" id="MobiDB-lite"/>
    </source>
</evidence>
<dbReference type="InterPro" id="IPR052337">
    <property type="entry name" value="SAT4-like"/>
</dbReference>
<feature type="region of interest" description="Disordered" evidence="6">
    <location>
        <begin position="288"/>
        <end position="312"/>
    </location>
</feature>